<dbReference type="SUPFAM" id="SSF90123">
    <property type="entry name" value="ABC transporter transmembrane region"/>
    <property type="match status" value="1"/>
</dbReference>
<dbReference type="Pfam" id="PF00005">
    <property type="entry name" value="ABC_tran"/>
    <property type="match status" value="1"/>
</dbReference>
<dbReference type="Proteomes" id="UP001165083">
    <property type="component" value="Unassembled WGS sequence"/>
</dbReference>
<evidence type="ECO:0000256" key="7">
    <source>
        <dbReference type="ARBA" id="ARBA00022989"/>
    </source>
</evidence>
<feature type="transmembrane region" description="Helical" evidence="9">
    <location>
        <begin position="201"/>
        <end position="222"/>
    </location>
</feature>
<dbReference type="OrthoDB" id="127836at2759"/>
<evidence type="ECO:0000256" key="1">
    <source>
        <dbReference type="ARBA" id="ARBA00004128"/>
    </source>
</evidence>
<evidence type="ECO:0000256" key="6">
    <source>
        <dbReference type="ARBA" id="ARBA00022840"/>
    </source>
</evidence>
<evidence type="ECO:0000256" key="8">
    <source>
        <dbReference type="ARBA" id="ARBA00023136"/>
    </source>
</evidence>
<evidence type="ECO:0000256" key="5">
    <source>
        <dbReference type="ARBA" id="ARBA00022741"/>
    </source>
</evidence>
<dbReference type="Pfam" id="PF00664">
    <property type="entry name" value="ABC_membrane"/>
    <property type="match status" value="1"/>
</dbReference>
<keyword evidence="2" id="KW-0813">Transport</keyword>
<dbReference type="InterPro" id="IPR027417">
    <property type="entry name" value="P-loop_NTPase"/>
</dbReference>
<evidence type="ECO:0000256" key="3">
    <source>
        <dbReference type="ARBA" id="ARBA00022692"/>
    </source>
</evidence>
<accession>A0A9W6TZS6</accession>
<dbReference type="SMART" id="SM00382">
    <property type="entry name" value="AAA"/>
    <property type="match status" value="1"/>
</dbReference>
<reference evidence="12" key="1">
    <citation type="submission" date="2023-04" db="EMBL/GenBank/DDBJ databases">
        <title>Phytophthora lilii NBRC 32176.</title>
        <authorList>
            <person name="Ichikawa N."/>
            <person name="Sato H."/>
            <person name="Tonouchi N."/>
        </authorList>
    </citation>
    <scope>NUCLEOTIDE SEQUENCE</scope>
    <source>
        <strain evidence="12">NBRC 32176</strain>
    </source>
</reference>
<keyword evidence="5" id="KW-0547">Nucleotide-binding</keyword>
<dbReference type="SUPFAM" id="SSF52540">
    <property type="entry name" value="P-loop containing nucleoside triphosphate hydrolases"/>
    <property type="match status" value="1"/>
</dbReference>
<dbReference type="InterPro" id="IPR003593">
    <property type="entry name" value="AAA+_ATPase"/>
</dbReference>
<feature type="domain" description="ABC transmembrane type-1" evidence="11">
    <location>
        <begin position="130"/>
        <end position="257"/>
    </location>
</feature>
<evidence type="ECO:0000259" key="10">
    <source>
        <dbReference type="PROSITE" id="PS50893"/>
    </source>
</evidence>
<dbReference type="PANTHER" id="PTHR24223:SF443">
    <property type="entry name" value="MULTIDRUG-RESISTANCE LIKE PROTEIN 1, ISOFORM I"/>
    <property type="match status" value="1"/>
</dbReference>
<protein>
    <submittedName>
        <fullName evidence="12">Unnamed protein product</fullName>
    </submittedName>
</protein>
<evidence type="ECO:0000256" key="2">
    <source>
        <dbReference type="ARBA" id="ARBA00022448"/>
    </source>
</evidence>
<dbReference type="GO" id="GO:0005524">
    <property type="term" value="F:ATP binding"/>
    <property type="evidence" value="ECO:0007669"/>
    <property type="project" value="UniProtKB-KW"/>
</dbReference>
<keyword evidence="4" id="KW-0677">Repeat</keyword>
<feature type="domain" description="ABC transporter" evidence="10">
    <location>
        <begin position="316"/>
        <end position="550"/>
    </location>
</feature>
<dbReference type="InterPro" id="IPR050173">
    <property type="entry name" value="ABC_transporter_C-like"/>
</dbReference>
<comment type="caution">
    <text evidence="12">The sequence shown here is derived from an EMBL/GenBank/DDBJ whole genome shotgun (WGS) entry which is preliminary data.</text>
</comment>
<dbReference type="Gene3D" id="3.40.50.300">
    <property type="entry name" value="P-loop containing nucleotide triphosphate hydrolases"/>
    <property type="match status" value="1"/>
</dbReference>
<evidence type="ECO:0000256" key="4">
    <source>
        <dbReference type="ARBA" id="ARBA00022737"/>
    </source>
</evidence>
<dbReference type="EMBL" id="BSXW01000574">
    <property type="protein sequence ID" value="GMF25851.1"/>
    <property type="molecule type" value="Genomic_DNA"/>
</dbReference>
<dbReference type="InterPro" id="IPR036640">
    <property type="entry name" value="ABC1_TM_sf"/>
</dbReference>
<dbReference type="AlphaFoldDB" id="A0A9W6TZS6"/>
<dbReference type="FunFam" id="3.40.50.300:FF:000997">
    <property type="entry name" value="Multidrug resistance-associated protein 1"/>
    <property type="match status" value="1"/>
</dbReference>
<dbReference type="Gene3D" id="1.20.1560.10">
    <property type="entry name" value="ABC transporter type 1, transmembrane domain"/>
    <property type="match status" value="1"/>
</dbReference>
<dbReference type="InterPro" id="IPR003439">
    <property type="entry name" value="ABC_transporter-like_ATP-bd"/>
</dbReference>
<keyword evidence="13" id="KW-1185">Reference proteome</keyword>
<dbReference type="CDD" id="cd03250">
    <property type="entry name" value="ABCC_MRP_domain1"/>
    <property type="match status" value="1"/>
</dbReference>
<evidence type="ECO:0000313" key="12">
    <source>
        <dbReference type="EMBL" id="GMF25851.1"/>
    </source>
</evidence>
<keyword evidence="6" id="KW-0067">ATP-binding</keyword>
<dbReference type="GO" id="GO:0005774">
    <property type="term" value="C:vacuolar membrane"/>
    <property type="evidence" value="ECO:0007669"/>
    <property type="project" value="UniProtKB-SubCell"/>
</dbReference>
<comment type="subcellular location">
    <subcellularLocation>
        <location evidence="1">Vacuole membrane</location>
        <topology evidence="1">Multi-pass membrane protein</topology>
    </subcellularLocation>
</comment>
<organism evidence="12 13">
    <name type="scientific">Phytophthora lilii</name>
    <dbReference type="NCBI Taxonomy" id="2077276"/>
    <lineage>
        <taxon>Eukaryota</taxon>
        <taxon>Sar</taxon>
        <taxon>Stramenopiles</taxon>
        <taxon>Oomycota</taxon>
        <taxon>Peronosporomycetes</taxon>
        <taxon>Peronosporales</taxon>
        <taxon>Peronosporaceae</taxon>
        <taxon>Phytophthora</taxon>
    </lineage>
</organism>
<dbReference type="PROSITE" id="PS50929">
    <property type="entry name" value="ABC_TM1F"/>
    <property type="match status" value="1"/>
</dbReference>
<dbReference type="GO" id="GO:0140359">
    <property type="term" value="F:ABC-type transporter activity"/>
    <property type="evidence" value="ECO:0007669"/>
    <property type="project" value="InterPro"/>
</dbReference>
<proteinExistence type="predicted"/>
<dbReference type="InterPro" id="IPR011527">
    <property type="entry name" value="ABC1_TM_dom"/>
</dbReference>
<keyword evidence="3 9" id="KW-0812">Transmembrane</keyword>
<sequence length="747" mass="83627">MQRNDTLHATAEYQSRVPQSWYALFTHAFTPSLTPSWVEVASFANLPRRAQVAGVHDARPQPAERRVAAVAAARAVAAAADGAGRAPPTWPVARCGTDGHRRVSGARRAAAVRRRIRALRRRRAGARAELSVRQAQRIATVQRQLLSVVNERVKITSEALQGVRVIKFYARELSVANCVHKIRATEVSLIRKLHLYTVSNSVLLFLTPVFLSGSTLGLYVLLHGAISVTDAFTLVALVNICRAVVYEFTTALSALSLARSSFARIDEFLASEEFEADTRPSNSGAGHIHVLNAHAEWTSLWDGYTEPSSDVVSEFTGMDDVSVCSNTSAPSAVLLPEFSRFALKGMSLDIEPSSLVMIVATVGSGKSSFLLALLGEMMLRSGELEVHGDISYVSQESWIRNSSVKSNILFESAFDADRYERVLQASQLLLDLHALPNGDQTEIGEKGINLSGGHKARVAIARASYHLYYDILLLDDPLSAVDAHVAHSIFNEGIMGLARNKTRLLVLNSHYDLLTRADKIVVFQQGRIVCDGTYKEVVAQFPEFRYDNKIDGSDGRNVAENDTTTTDTGNLVKEEERATGTVGGRVYRAYFDETGPTALPCIFPFSFSTNSRNRIFRVKYFKKYKNDNFQKKQVPESVKELSARYLTESDPFTPWFDSEFERADDKKKYVSLKDIFEIYKRSYLYENLSKADKRSQNYRWFIGLINSHHTLKLFYKEDLKLSQTTRVRNILVGYKLKEEEYKNLNKL</sequence>
<dbReference type="PANTHER" id="PTHR24223">
    <property type="entry name" value="ATP-BINDING CASSETTE SUB-FAMILY C"/>
    <property type="match status" value="1"/>
</dbReference>
<dbReference type="GO" id="GO:0016887">
    <property type="term" value="F:ATP hydrolysis activity"/>
    <property type="evidence" value="ECO:0007669"/>
    <property type="project" value="InterPro"/>
</dbReference>
<evidence type="ECO:0000259" key="11">
    <source>
        <dbReference type="PROSITE" id="PS50929"/>
    </source>
</evidence>
<keyword evidence="8 9" id="KW-0472">Membrane</keyword>
<dbReference type="PROSITE" id="PS50893">
    <property type="entry name" value="ABC_TRANSPORTER_2"/>
    <property type="match status" value="1"/>
</dbReference>
<name>A0A9W6TZS6_9STRA</name>
<evidence type="ECO:0000256" key="9">
    <source>
        <dbReference type="SAM" id="Phobius"/>
    </source>
</evidence>
<keyword evidence="7 9" id="KW-1133">Transmembrane helix</keyword>
<evidence type="ECO:0000313" key="13">
    <source>
        <dbReference type="Proteomes" id="UP001165083"/>
    </source>
</evidence>
<gene>
    <name evidence="12" type="ORF">Plil01_001071000</name>
</gene>